<evidence type="ECO:0000256" key="1">
    <source>
        <dbReference type="SAM" id="SignalP"/>
    </source>
</evidence>
<keyword evidence="3" id="KW-1185">Reference proteome</keyword>
<keyword evidence="1" id="KW-0732">Signal</keyword>
<dbReference type="InterPro" id="IPR009199">
    <property type="entry name" value="PhoPQ-act_pathogen-rel_PqaA"/>
</dbReference>
<evidence type="ECO:0000313" key="3">
    <source>
        <dbReference type="Proteomes" id="UP000316726"/>
    </source>
</evidence>
<evidence type="ECO:0008006" key="4">
    <source>
        <dbReference type="Google" id="ProtNLM"/>
    </source>
</evidence>
<proteinExistence type="predicted"/>
<accession>A0A5B8MU69</accession>
<dbReference type="AlphaFoldDB" id="A0A5B8MU69"/>
<organism evidence="2 3">
    <name type="scientific">Chloropicon primus</name>
    <dbReference type="NCBI Taxonomy" id="1764295"/>
    <lineage>
        <taxon>Eukaryota</taxon>
        <taxon>Viridiplantae</taxon>
        <taxon>Chlorophyta</taxon>
        <taxon>Chloropicophyceae</taxon>
        <taxon>Chloropicales</taxon>
        <taxon>Chloropicaceae</taxon>
        <taxon>Chloropicon</taxon>
    </lineage>
</organism>
<evidence type="ECO:0000313" key="2">
    <source>
        <dbReference type="EMBL" id="QDZ23871.1"/>
    </source>
</evidence>
<dbReference type="EMBL" id="CP031044">
    <property type="protein sequence ID" value="QDZ23871.1"/>
    <property type="molecule type" value="Genomic_DNA"/>
</dbReference>
<dbReference type="Proteomes" id="UP000316726">
    <property type="component" value="Chromosome 11"/>
</dbReference>
<name>A0A5B8MU69_9CHLO</name>
<protein>
    <recommendedName>
        <fullName evidence="4">PhoPQ-activated pathogenicity-related protein</fullName>
    </recommendedName>
</protein>
<dbReference type="Gene3D" id="3.40.50.1820">
    <property type="entry name" value="alpha/beta hydrolase"/>
    <property type="match status" value="1"/>
</dbReference>
<dbReference type="InterPro" id="IPR029058">
    <property type="entry name" value="AB_hydrolase_fold"/>
</dbReference>
<dbReference type="OrthoDB" id="2020799at2759"/>
<dbReference type="PANTHER" id="PTHR31497">
    <property type="entry name" value="AUTOCRINE PROLIFERATION REPRESSOR PROTEIN A"/>
    <property type="match status" value="1"/>
</dbReference>
<gene>
    <name evidence="2" type="ORF">A3770_11p63890</name>
</gene>
<dbReference type="Pfam" id="PF10142">
    <property type="entry name" value="PhoPQ_related"/>
    <property type="match status" value="1"/>
</dbReference>
<dbReference type="PANTHER" id="PTHR31497:SF0">
    <property type="entry name" value="AUTOCRINE PROLIFERATION REPRESSOR PROTEIN A"/>
    <property type="match status" value="1"/>
</dbReference>
<feature type="signal peptide" evidence="1">
    <location>
        <begin position="1"/>
        <end position="28"/>
    </location>
</feature>
<reference evidence="2 3" key="1">
    <citation type="submission" date="2018-07" db="EMBL/GenBank/DDBJ databases">
        <title>The complete nuclear genome of the prasinophyte Chloropicon primus (CCMP1205).</title>
        <authorList>
            <person name="Pombert J.-F."/>
            <person name="Otis C."/>
            <person name="Turmel M."/>
            <person name="Lemieux C."/>
        </authorList>
    </citation>
    <scope>NUCLEOTIDE SEQUENCE [LARGE SCALE GENOMIC DNA]</scope>
    <source>
        <strain evidence="2 3">CCMP1205</strain>
    </source>
</reference>
<feature type="chain" id="PRO_5022871303" description="PhoPQ-activated pathogenicity-related protein" evidence="1">
    <location>
        <begin position="29"/>
        <end position="593"/>
    </location>
</feature>
<sequence>MTTRKATWLACMASVALVLALVCSTVEGIKYTGFEKPVYRREKEDVYYSGDGKGLDLNKNLRVDPASNGTALDKYVATPDPSYKWEYNGTKMTGIMPGISGWTAYEVVLTSQTWLTEKEVGTVCNVWHHDMFVFVPDNLDDTVETAIMFITEGIDPPGTHNDKTQNILLGSAAATGTKGVTVALFQVPNQKCLFPDDPIQKHREEDAVIAYTWKKFIELTRKGDPRAQEWPLRLPMTKAAVRAMDATQDFLSKCTSCVKRPLKTTNFVAMGASKRGWTTWTTGAVDKRIIGMAPIVMDAANQHQLFHRWYQNFGGWSFAIHDYTEENLMGELDSPEFQDLLDIIDPYVYRERLTMPKLVITATGDEFFQAMDDHFWWNDMPGDNFLCRAANADHSEMTGIPVLLPSVISFVVNVRNGFSQEKALAEGRELTVADQVPQHPRITWSFAHVNEGTPDETGVMNVTVDVQAGPKPEKVWLQYSHTDPDSGRLDFRWFNLDKNCALPKLDGGICPIQLVWLNDVIEPVEQTDSQWTYSVSLKAPPKGWGAFFVEFRFPGISELFFELPYTVTTQTVIVPTKLPFPDCSGAECEGKLV</sequence>